<evidence type="ECO:0000313" key="2">
    <source>
        <dbReference type="Proteomes" id="UP001501729"/>
    </source>
</evidence>
<dbReference type="AlphaFoldDB" id="A0AAV3UQT8"/>
<accession>A0AAV3UQT8</accession>
<name>A0AAV3UQT8_9EURY</name>
<evidence type="ECO:0000313" key="1">
    <source>
        <dbReference type="EMBL" id="GAA5063934.1"/>
    </source>
</evidence>
<dbReference type="RefSeq" id="WP_227778708.1">
    <property type="nucleotide sequence ID" value="NZ_BAABKX010000030.1"/>
</dbReference>
<sequence>MSFETIYLSIEKEAAHEIVSQSVDGIQSKTVGGSIEYRDMGGMLLAVLSDAASKRSAKAKLRYQTSVLMPLLAHNRVKAREIRDSVAEYRFSK</sequence>
<protein>
    <submittedName>
        <fullName evidence="1">Uncharacterized protein</fullName>
    </submittedName>
</protein>
<reference evidence="1 2" key="1">
    <citation type="journal article" date="2019" name="Int. J. Syst. Evol. Microbiol.">
        <title>The Global Catalogue of Microorganisms (GCM) 10K type strain sequencing project: providing services to taxonomists for standard genome sequencing and annotation.</title>
        <authorList>
            <consortium name="The Broad Institute Genomics Platform"/>
            <consortium name="The Broad Institute Genome Sequencing Center for Infectious Disease"/>
            <person name="Wu L."/>
            <person name="Ma J."/>
        </authorList>
    </citation>
    <scope>NUCLEOTIDE SEQUENCE [LARGE SCALE GENOMIC DNA]</scope>
    <source>
        <strain evidence="1 2">JCM 17504</strain>
    </source>
</reference>
<dbReference type="EMBL" id="BAABKX010000030">
    <property type="protein sequence ID" value="GAA5063934.1"/>
    <property type="molecule type" value="Genomic_DNA"/>
</dbReference>
<gene>
    <name evidence="1" type="ORF">GCM10025751_52860</name>
</gene>
<organism evidence="1 2">
    <name type="scientific">Haladaptatus pallidirubidus</name>
    <dbReference type="NCBI Taxonomy" id="1008152"/>
    <lineage>
        <taxon>Archaea</taxon>
        <taxon>Methanobacteriati</taxon>
        <taxon>Methanobacteriota</taxon>
        <taxon>Stenosarchaea group</taxon>
        <taxon>Halobacteria</taxon>
        <taxon>Halobacteriales</taxon>
        <taxon>Haladaptataceae</taxon>
        <taxon>Haladaptatus</taxon>
    </lineage>
</organism>
<comment type="caution">
    <text evidence="1">The sequence shown here is derived from an EMBL/GenBank/DDBJ whole genome shotgun (WGS) entry which is preliminary data.</text>
</comment>
<dbReference type="GeneID" id="68617486"/>
<keyword evidence="2" id="KW-1185">Reference proteome</keyword>
<dbReference type="Proteomes" id="UP001501729">
    <property type="component" value="Unassembled WGS sequence"/>
</dbReference>
<proteinExistence type="predicted"/>